<keyword evidence="4 10" id="KW-0813">Transport</keyword>
<comment type="caution">
    <text evidence="12">The sequence shown here is derived from an EMBL/GenBank/DDBJ whole genome shotgun (WGS) entry which is preliminary data.</text>
</comment>
<organism evidence="12 13">
    <name type="scientific">Methylobrevis albus</name>
    <dbReference type="NCBI Taxonomy" id="2793297"/>
    <lineage>
        <taxon>Bacteria</taxon>
        <taxon>Pseudomonadati</taxon>
        <taxon>Pseudomonadota</taxon>
        <taxon>Alphaproteobacteria</taxon>
        <taxon>Hyphomicrobiales</taxon>
        <taxon>Pleomorphomonadaceae</taxon>
        <taxon>Methylobrevis</taxon>
    </lineage>
</organism>
<dbReference type="InterPro" id="IPR035906">
    <property type="entry name" value="MetI-like_sf"/>
</dbReference>
<evidence type="ECO:0000256" key="2">
    <source>
        <dbReference type="ARBA" id="ARBA00004429"/>
    </source>
</evidence>
<dbReference type="EMBL" id="JADZLT010000056">
    <property type="protein sequence ID" value="MBH0239685.1"/>
    <property type="molecule type" value="Genomic_DNA"/>
</dbReference>
<comment type="function">
    <text evidence="1">Part of the binding-protein-dependent transport system for glutamine; probably responsible for the translocation of the substrate across the membrane.</text>
</comment>
<keyword evidence="5" id="KW-1003">Cell membrane</keyword>
<evidence type="ECO:0000256" key="8">
    <source>
        <dbReference type="ARBA" id="ARBA00022989"/>
    </source>
</evidence>
<evidence type="ECO:0000256" key="10">
    <source>
        <dbReference type="RuleBase" id="RU363032"/>
    </source>
</evidence>
<evidence type="ECO:0000256" key="9">
    <source>
        <dbReference type="ARBA" id="ARBA00023136"/>
    </source>
</evidence>
<evidence type="ECO:0000256" key="1">
    <source>
        <dbReference type="ARBA" id="ARBA00003159"/>
    </source>
</evidence>
<feature type="transmembrane region" description="Helical" evidence="10">
    <location>
        <begin position="20"/>
        <end position="37"/>
    </location>
</feature>
<keyword evidence="6 10" id="KW-0812">Transmembrane</keyword>
<evidence type="ECO:0000256" key="5">
    <source>
        <dbReference type="ARBA" id="ARBA00022475"/>
    </source>
</evidence>
<dbReference type="Pfam" id="PF00528">
    <property type="entry name" value="BPD_transp_1"/>
    <property type="match status" value="1"/>
</dbReference>
<dbReference type="Gene3D" id="1.10.3720.10">
    <property type="entry name" value="MetI-like"/>
    <property type="match status" value="1"/>
</dbReference>
<evidence type="ECO:0000259" key="11">
    <source>
        <dbReference type="PROSITE" id="PS50928"/>
    </source>
</evidence>
<dbReference type="InterPro" id="IPR043429">
    <property type="entry name" value="ArtM/GltK/GlnP/TcyL/YhdX-like"/>
</dbReference>
<feature type="transmembrane region" description="Helical" evidence="10">
    <location>
        <begin position="143"/>
        <end position="167"/>
    </location>
</feature>
<dbReference type="GO" id="GO:0043190">
    <property type="term" value="C:ATP-binding cassette (ABC) transporter complex"/>
    <property type="evidence" value="ECO:0007669"/>
    <property type="project" value="InterPro"/>
</dbReference>
<dbReference type="AlphaFoldDB" id="A0A931I3Q6"/>
<dbReference type="PANTHER" id="PTHR30614:SF20">
    <property type="entry name" value="GLUTAMINE TRANSPORT SYSTEM PERMEASE PROTEIN GLNP"/>
    <property type="match status" value="1"/>
</dbReference>
<evidence type="ECO:0000256" key="6">
    <source>
        <dbReference type="ARBA" id="ARBA00022692"/>
    </source>
</evidence>
<evidence type="ECO:0000313" key="12">
    <source>
        <dbReference type="EMBL" id="MBH0239685.1"/>
    </source>
</evidence>
<feature type="transmembrane region" description="Helical" evidence="10">
    <location>
        <begin position="57"/>
        <end position="78"/>
    </location>
</feature>
<sequence>MTPPRDGRRAPPTLIERVPWWLVAAIGLAVGFAYAIAADDGYRTIFLALAAGIRTTVFVSLVAFLLAALLGLVVALAAESKWRILRELAVFYVEILRGVPVLVLLFYVAFVAAPGLVWLYNAAIRPLVDLGVAMPASVRDFDLLWRAIVALVLSYSAFLAEIFRAGIAAVPRGQVEAARALGLRRGQIFRLVVAPQALRTVLPPLGNDFVAMVKDSSLVSVLGVQDVSQLGKVYSASTFLFFETYSIVAFIYLTMTVSLSLAVRALERRLRRSEQR</sequence>
<dbReference type="NCBIfam" id="TIGR01726">
    <property type="entry name" value="HEQRo_perm_3TM"/>
    <property type="match status" value="1"/>
</dbReference>
<name>A0A931I3Q6_9HYPH</name>
<dbReference type="Proteomes" id="UP000631694">
    <property type="component" value="Unassembled WGS sequence"/>
</dbReference>
<dbReference type="PROSITE" id="PS50928">
    <property type="entry name" value="ABC_TM1"/>
    <property type="match status" value="1"/>
</dbReference>
<evidence type="ECO:0000256" key="7">
    <source>
        <dbReference type="ARBA" id="ARBA00022970"/>
    </source>
</evidence>
<keyword evidence="13" id="KW-1185">Reference proteome</keyword>
<dbReference type="InterPro" id="IPR000515">
    <property type="entry name" value="MetI-like"/>
</dbReference>
<evidence type="ECO:0000256" key="3">
    <source>
        <dbReference type="ARBA" id="ARBA00010072"/>
    </source>
</evidence>
<dbReference type="RefSeq" id="WP_197312768.1">
    <property type="nucleotide sequence ID" value="NZ_JADZLT010000056.1"/>
</dbReference>
<dbReference type="InterPro" id="IPR010065">
    <property type="entry name" value="AA_ABC_transptr_permease_3TM"/>
</dbReference>
<dbReference type="CDD" id="cd06261">
    <property type="entry name" value="TM_PBP2"/>
    <property type="match status" value="1"/>
</dbReference>
<dbReference type="GO" id="GO:0006865">
    <property type="term" value="P:amino acid transport"/>
    <property type="evidence" value="ECO:0007669"/>
    <property type="project" value="UniProtKB-KW"/>
</dbReference>
<gene>
    <name evidence="12" type="ORF">I5731_17835</name>
</gene>
<feature type="domain" description="ABC transmembrane type-1" evidence="11">
    <location>
        <begin position="53"/>
        <end position="263"/>
    </location>
</feature>
<reference evidence="12" key="1">
    <citation type="submission" date="2020-12" db="EMBL/GenBank/DDBJ databases">
        <title>Methylobrevis albus sp. nov., isolated from fresh water lack sediment.</title>
        <authorList>
            <person name="Zou Q."/>
        </authorList>
    </citation>
    <scope>NUCLEOTIDE SEQUENCE</scope>
    <source>
        <strain evidence="12">L22</strain>
    </source>
</reference>
<keyword evidence="9 10" id="KW-0472">Membrane</keyword>
<dbReference type="SUPFAM" id="SSF161098">
    <property type="entry name" value="MetI-like"/>
    <property type="match status" value="1"/>
</dbReference>
<accession>A0A931I3Q6</accession>
<evidence type="ECO:0000313" key="13">
    <source>
        <dbReference type="Proteomes" id="UP000631694"/>
    </source>
</evidence>
<comment type="similarity">
    <text evidence="3">Belongs to the binding-protein-dependent transport system permease family. HisMQ subfamily.</text>
</comment>
<feature type="transmembrane region" description="Helical" evidence="10">
    <location>
        <begin position="99"/>
        <end position="123"/>
    </location>
</feature>
<feature type="transmembrane region" description="Helical" evidence="10">
    <location>
        <begin position="245"/>
        <end position="266"/>
    </location>
</feature>
<evidence type="ECO:0000256" key="4">
    <source>
        <dbReference type="ARBA" id="ARBA00022448"/>
    </source>
</evidence>
<keyword evidence="7" id="KW-0029">Amino-acid transport</keyword>
<keyword evidence="8 10" id="KW-1133">Transmembrane helix</keyword>
<dbReference type="PANTHER" id="PTHR30614">
    <property type="entry name" value="MEMBRANE COMPONENT OF AMINO ACID ABC TRANSPORTER"/>
    <property type="match status" value="1"/>
</dbReference>
<dbReference type="GO" id="GO:0022857">
    <property type="term" value="F:transmembrane transporter activity"/>
    <property type="evidence" value="ECO:0007669"/>
    <property type="project" value="InterPro"/>
</dbReference>
<proteinExistence type="inferred from homology"/>
<comment type="subcellular location">
    <subcellularLocation>
        <location evidence="2">Cell inner membrane</location>
        <topology evidence="2">Multi-pass membrane protein</topology>
    </subcellularLocation>
    <subcellularLocation>
        <location evidence="10">Cell membrane</location>
        <topology evidence="10">Multi-pass membrane protein</topology>
    </subcellularLocation>
</comment>
<protein>
    <submittedName>
        <fullName evidence="12">Amino acid ABC transporter permease</fullName>
    </submittedName>
</protein>